<dbReference type="OrthoDB" id="9793681at2"/>
<organism evidence="3 4">
    <name type="scientific">Suttonella indologenes</name>
    <dbReference type="NCBI Taxonomy" id="13276"/>
    <lineage>
        <taxon>Bacteria</taxon>
        <taxon>Pseudomonadati</taxon>
        <taxon>Pseudomonadota</taxon>
        <taxon>Gammaproteobacteria</taxon>
        <taxon>Cardiobacteriales</taxon>
        <taxon>Cardiobacteriaceae</taxon>
        <taxon>Suttonella</taxon>
    </lineage>
</organism>
<dbReference type="EMBL" id="UHIA01000003">
    <property type="protein sequence ID" value="SUO91679.1"/>
    <property type="molecule type" value="Genomic_DNA"/>
</dbReference>
<dbReference type="GO" id="GO:0090071">
    <property type="term" value="P:negative regulation of ribosome biogenesis"/>
    <property type="evidence" value="ECO:0007669"/>
    <property type="project" value="UniProtKB-UniRule"/>
</dbReference>
<comment type="similarity">
    <text evidence="1 2">Belongs to the Iojap/RsfS family.</text>
</comment>
<dbReference type="GO" id="GO:0005737">
    <property type="term" value="C:cytoplasm"/>
    <property type="evidence" value="ECO:0007669"/>
    <property type="project" value="UniProtKB-SubCell"/>
</dbReference>
<dbReference type="InterPro" id="IPR043519">
    <property type="entry name" value="NT_sf"/>
</dbReference>
<comment type="function">
    <text evidence="2">Functions as a ribosomal silencing factor. Interacts with ribosomal protein uL14 (rplN), blocking formation of intersubunit bridge B8. Prevents association of the 30S and 50S ribosomal subunits and the formation of functional ribosomes, thus repressing translation.</text>
</comment>
<evidence type="ECO:0000313" key="4">
    <source>
        <dbReference type="Proteomes" id="UP000254575"/>
    </source>
</evidence>
<keyword evidence="2" id="KW-0810">Translation regulation</keyword>
<dbReference type="GO" id="GO:0043023">
    <property type="term" value="F:ribosomal large subunit binding"/>
    <property type="evidence" value="ECO:0007669"/>
    <property type="project" value="TreeGrafter"/>
</dbReference>
<dbReference type="AlphaFoldDB" id="A0A380MID4"/>
<keyword evidence="2" id="KW-0678">Repressor</keyword>
<reference evidence="3 4" key="1">
    <citation type="submission" date="2018-06" db="EMBL/GenBank/DDBJ databases">
        <authorList>
            <consortium name="Pathogen Informatics"/>
            <person name="Doyle S."/>
        </authorList>
    </citation>
    <scope>NUCLEOTIDE SEQUENCE [LARGE SCALE GENOMIC DNA]</scope>
    <source>
        <strain evidence="3 4">NCTC10717</strain>
    </source>
</reference>
<dbReference type="SUPFAM" id="SSF81301">
    <property type="entry name" value="Nucleotidyltransferase"/>
    <property type="match status" value="1"/>
</dbReference>
<name>A0A380MID4_9GAMM</name>
<dbReference type="PANTHER" id="PTHR21043:SF0">
    <property type="entry name" value="MITOCHONDRIAL ASSEMBLY OF RIBOSOMAL LARGE SUBUNIT PROTEIN 1"/>
    <property type="match status" value="1"/>
</dbReference>
<proteinExistence type="inferred from homology"/>
<gene>
    <name evidence="3" type="primary">ybeB</name>
    <name evidence="2" type="synonym">rsfS</name>
    <name evidence="3" type="ORF">NCTC10717_00263</name>
</gene>
<keyword evidence="2" id="KW-0963">Cytoplasm</keyword>
<dbReference type="RefSeq" id="WP_115217581.1">
    <property type="nucleotide sequence ID" value="NZ_UHIA01000003.1"/>
</dbReference>
<accession>A0A380MID4</accession>
<evidence type="ECO:0000313" key="3">
    <source>
        <dbReference type="EMBL" id="SUO91679.1"/>
    </source>
</evidence>
<dbReference type="GO" id="GO:0042256">
    <property type="term" value="P:cytosolic ribosome assembly"/>
    <property type="evidence" value="ECO:0007669"/>
    <property type="project" value="UniProtKB-UniRule"/>
</dbReference>
<dbReference type="PANTHER" id="PTHR21043">
    <property type="entry name" value="IOJAP SUPERFAMILY ORTHOLOG"/>
    <property type="match status" value="1"/>
</dbReference>
<comment type="subunit">
    <text evidence="2">Interacts with ribosomal protein uL14 (rplN).</text>
</comment>
<protein>
    <recommendedName>
        <fullName evidence="2">Ribosomal silencing factor RsfS</fullName>
    </recommendedName>
</protein>
<dbReference type="GO" id="GO:0017148">
    <property type="term" value="P:negative regulation of translation"/>
    <property type="evidence" value="ECO:0007669"/>
    <property type="project" value="UniProtKB-UniRule"/>
</dbReference>
<dbReference type="Pfam" id="PF02410">
    <property type="entry name" value="RsfS"/>
    <property type="match status" value="1"/>
</dbReference>
<evidence type="ECO:0000256" key="1">
    <source>
        <dbReference type="ARBA" id="ARBA00010574"/>
    </source>
</evidence>
<dbReference type="HAMAP" id="MF_01477">
    <property type="entry name" value="Iojap_RsfS"/>
    <property type="match status" value="1"/>
</dbReference>
<comment type="subcellular location">
    <subcellularLocation>
        <location evidence="2">Cytoplasm</location>
    </subcellularLocation>
</comment>
<dbReference type="Proteomes" id="UP000254575">
    <property type="component" value="Unassembled WGS sequence"/>
</dbReference>
<dbReference type="Gene3D" id="3.30.460.10">
    <property type="entry name" value="Beta Polymerase, domain 2"/>
    <property type="match status" value="1"/>
</dbReference>
<keyword evidence="4" id="KW-1185">Reference proteome</keyword>
<dbReference type="NCBIfam" id="TIGR00090">
    <property type="entry name" value="rsfS_iojap_ybeB"/>
    <property type="match status" value="1"/>
</dbReference>
<evidence type="ECO:0000256" key="2">
    <source>
        <dbReference type="HAMAP-Rule" id="MF_01477"/>
    </source>
</evidence>
<sequence>MTQALKDIVNHSLEELKAVEIQIIDLKGKADFADYMVIAGGTSDRHLHAMAGKVQDDAKAAGFPVLGVEGEDSRDWVLVDLGDIVVHLMRPETRQLYALDKLWSLPPKREE</sequence>
<dbReference type="InterPro" id="IPR004394">
    <property type="entry name" value="Iojap/RsfS/C7orf30"/>
</dbReference>